<dbReference type="Proteomes" id="UP000677228">
    <property type="component" value="Unassembled WGS sequence"/>
</dbReference>
<evidence type="ECO:0000313" key="3">
    <source>
        <dbReference type="EMBL" id="CAF1370055.1"/>
    </source>
</evidence>
<evidence type="ECO:0000256" key="1">
    <source>
        <dbReference type="SAM" id="MobiDB-lite"/>
    </source>
</evidence>
<comment type="caution">
    <text evidence="4">The sequence shown here is derived from an EMBL/GenBank/DDBJ whole genome shotgun (WGS) entry which is preliminary data.</text>
</comment>
<name>A0A8S2RS70_9BILA</name>
<sequence length="188" mass="21482">MSTSSTVRPSISGAGDITSTTNLSRPSIQLYHSPRLNSTIQHLNNGCIPSTALGRLSQADIFSQTFAIGGVHSSNTNLKCGDKLQLKLKYYLITLLLTVLLAFLLITTIELSMQTFHMNTTTKTNTTTNKTIQYKQKIHSYFFCTWVFNFLLLLCFMLQMIIYQYYVSKSTTITLRYERTFNIRYRLT</sequence>
<keyword evidence="2" id="KW-1133">Transmembrane helix</keyword>
<dbReference type="AlphaFoldDB" id="A0A8S2RS70"/>
<protein>
    <submittedName>
        <fullName evidence="4">Uncharacterized protein</fullName>
    </submittedName>
</protein>
<feature type="region of interest" description="Disordered" evidence="1">
    <location>
        <begin position="1"/>
        <end position="20"/>
    </location>
</feature>
<evidence type="ECO:0000313" key="5">
    <source>
        <dbReference type="Proteomes" id="UP000682733"/>
    </source>
</evidence>
<feature type="transmembrane region" description="Helical" evidence="2">
    <location>
        <begin position="88"/>
        <end position="109"/>
    </location>
</feature>
<accession>A0A8S2RS70</accession>
<gene>
    <name evidence="3" type="ORF">OVA965_LOCUS31632</name>
    <name evidence="4" type="ORF">TMI583_LOCUS32470</name>
</gene>
<feature type="transmembrane region" description="Helical" evidence="2">
    <location>
        <begin position="140"/>
        <end position="166"/>
    </location>
</feature>
<proteinExistence type="predicted"/>
<evidence type="ECO:0000256" key="2">
    <source>
        <dbReference type="SAM" id="Phobius"/>
    </source>
</evidence>
<dbReference type="EMBL" id="CAJNOK010023949">
    <property type="protein sequence ID" value="CAF1370055.1"/>
    <property type="molecule type" value="Genomic_DNA"/>
</dbReference>
<evidence type="ECO:0000313" key="4">
    <source>
        <dbReference type="EMBL" id="CAF4179350.1"/>
    </source>
</evidence>
<reference evidence="4" key="1">
    <citation type="submission" date="2021-02" db="EMBL/GenBank/DDBJ databases">
        <authorList>
            <person name="Nowell W R."/>
        </authorList>
    </citation>
    <scope>NUCLEOTIDE SEQUENCE</scope>
</reference>
<dbReference type="EMBL" id="CAJOBA010045620">
    <property type="protein sequence ID" value="CAF4179350.1"/>
    <property type="molecule type" value="Genomic_DNA"/>
</dbReference>
<keyword evidence="2" id="KW-0812">Transmembrane</keyword>
<keyword evidence="2" id="KW-0472">Membrane</keyword>
<dbReference type="Proteomes" id="UP000682733">
    <property type="component" value="Unassembled WGS sequence"/>
</dbReference>
<organism evidence="4 5">
    <name type="scientific">Didymodactylos carnosus</name>
    <dbReference type="NCBI Taxonomy" id="1234261"/>
    <lineage>
        <taxon>Eukaryota</taxon>
        <taxon>Metazoa</taxon>
        <taxon>Spiralia</taxon>
        <taxon>Gnathifera</taxon>
        <taxon>Rotifera</taxon>
        <taxon>Eurotatoria</taxon>
        <taxon>Bdelloidea</taxon>
        <taxon>Philodinida</taxon>
        <taxon>Philodinidae</taxon>
        <taxon>Didymodactylos</taxon>
    </lineage>
</organism>